<dbReference type="AlphaFoldDB" id="A0A0D7WH66"/>
<accession>A0A0D7WH66</accession>
<dbReference type="PATRIC" id="fig|1435349.4.peg.233"/>
<evidence type="ECO:0000313" key="2">
    <source>
        <dbReference type="Proteomes" id="UP000032578"/>
    </source>
</evidence>
<dbReference type="EMBL" id="JTDW01000001">
    <property type="protein sequence ID" value="KJD37092.1"/>
    <property type="molecule type" value="Genomic_DNA"/>
</dbReference>
<dbReference type="STRING" id="1435349.PW52_01145"/>
<proteinExistence type="predicted"/>
<evidence type="ECO:0008006" key="3">
    <source>
        <dbReference type="Google" id="ProtNLM"/>
    </source>
</evidence>
<sequence length="146" mass="17261">MSQNINIAQNIKENLVLKAHVISEFTLNCYIQSISKQRNLNMFKQNITYSKKIFLAEQFGNLPFEVIEILKKLNTIRNDYAHKLILDDLNLSLMLKKIILFYNQNNHDNITLDESNISEYFRNFSFLLSYINGYIFGIYKLTTNHK</sequence>
<reference evidence="1 2" key="1">
    <citation type="submission" date="2014-11" db="EMBL/GenBank/DDBJ databases">
        <title>Tamlana sedimentorum sp. nov., isolated from shallow sand sediments of the Sea of Japan.</title>
        <authorList>
            <person name="Romanenko L.A."/>
        </authorList>
    </citation>
    <scope>NUCLEOTIDE SEQUENCE [LARGE SCALE GENOMIC DNA]</scope>
    <source>
        <strain evidence="1 2">JCM 19808</strain>
    </source>
</reference>
<gene>
    <name evidence="1" type="ORF">PW52_01145</name>
</gene>
<protein>
    <recommendedName>
        <fullName evidence="3">DUF4145 domain-containing protein</fullName>
    </recommendedName>
</protein>
<name>A0A0D7WH66_9FLAO</name>
<organism evidence="1 2">
    <name type="scientific">Neotamlana sedimentorum</name>
    <dbReference type="NCBI Taxonomy" id="1435349"/>
    <lineage>
        <taxon>Bacteria</taxon>
        <taxon>Pseudomonadati</taxon>
        <taxon>Bacteroidota</taxon>
        <taxon>Flavobacteriia</taxon>
        <taxon>Flavobacteriales</taxon>
        <taxon>Flavobacteriaceae</taxon>
        <taxon>Neotamlana</taxon>
    </lineage>
</organism>
<comment type="caution">
    <text evidence="1">The sequence shown here is derived from an EMBL/GenBank/DDBJ whole genome shotgun (WGS) entry which is preliminary data.</text>
</comment>
<dbReference type="Proteomes" id="UP000032578">
    <property type="component" value="Unassembled WGS sequence"/>
</dbReference>
<keyword evidence="2" id="KW-1185">Reference proteome</keyword>
<evidence type="ECO:0000313" key="1">
    <source>
        <dbReference type="EMBL" id="KJD37092.1"/>
    </source>
</evidence>